<dbReference type="SUPFAM" id="SSF48508">
    <property type="entry name" value="Nuclear receptor ligand-binding domain"/>
    <property type="match status" value="1"/>
</dbReference>
<dbReference type="AlphaFoldDB" id="A0A7I8VRM8"/>
<protein>
    <submittedName>
        <fullName evidence="4">Uncharacterized protein</fullName>
    </submittedName>
</protein>
<evidence type="ECO:0000256" key="3">
    <source>
        <dbReference type="ARBA" id="ARBA00023170"/>
    </source>
</evidence>
<dbReference type="EMBL" id="CAJFCJ010000009">
    <property type="protein sequence ID" value="CAD5118971.1"/>
    <property type="molecule type" value="Genomic_DNA"/>
</dbReference>
<sequence>MGRYTKDRHQRNKKHLAIIEKTKLIVPYLLNFSDSQDIIVICNQSFGDLVIKDWNLEIENFRELFHQATNAVSQGIYTKAEYMDTLEITGIEIDRRGLYTRFIEAIMNVSYKKALKIIRKIPGLDKLSHREFTEVILSNKTDITILLAVTSKTDFTSEGIVFKVDDKESFTFPTEYLNNLGDEPILEMQRECGIRLAKANIKFEEAMFLTVINMLCTIKTSRQFRDIYDRFVLAFSRYLEETYGKQYHLRLQELISVVTYFKEENIHEKAWLKQNQTYLKAIYKTPLMRAFMATPEIDKGIELLANLEI</sequence>
<reference evidence="4 5" key="1">
    <citation type="submission" date="2020-08" db="EMBL/GenBank/DDBJ databases">
        <authorList>
            <person name="Hejnol A."/>
        </authorList>
    </citation>
    <scope>NUCLEOTIDE SEQUENCE [LARGE SCALE GENOMIC DNA]</scope>
</reference>
<evidence type="ECO:0000256" key="1">
    <source>
        <dbReference type="ARBA" id="ARBA00023015"/>
    </source>
</evidence>
<dbReference type="InterPro" id="IPR035500">
    <property type="entry name" value="NHR-like_dom_sf"/>
</dbReference>
<organism evidence="4 5">
    <name type="scientific">Dimorphilus gyrociliatus</name>
    <dbReference type="NCBI Taxonomy" id="2664684"/>
    <lineage>
        <taxon>Eukaryota</taxon>
        <taxon>Metazoa</taxon>
        <taxon>Spiralia</taxon>
        <taxon>Lophotrochozoa</taxon>
        <taxon>Annelida</taxon>
        <taxon>Polychaeta</taxon>
        <taxon>Polychaeta incertae sedis</taxon>
        <taxon>Dinophilidae</taxon>
        <taxon>Dimorphilus</taxon>
    </lineage>
</organism>
<gene>
    <name evidence="4" type="ORF">DGYR_LOCUS7271</name>
</gene>
<evidence type="ECO:0000313" key="4">
    <source>
        <dbReference type="EMBL" id="CAD5118971.1"/>
    </source>
</evidence>
<proteinExistence type="predicted"/>
<keyword evidence="2" id="KW-0804">Transcription</keyword>
<dbReference type="Proteomes" id="UP000549394">
    <property type="component" value="Unassembled WGS sequence"/>
</dbReference>
<evidence type="ECO:0000256" key="2">
    <source>
        <dbReference type="ARBA" id="ARBA00023163"/>
    </source>
</evidence>
<accession>A0A7I8VRM8</accession>
<comment type="caution">
    <text evidence="4">The sequence shown here is derived from an EMBL/GenBank/DDBJ whole genome shotgun (WGS) entry which is preliminary data.</text>
</comment>
<keyword evidence="1" id="KW-0805">Transcription regulation</keyword>
<keyword evidence="5" id="KW-1185">Reference proteome</keyword>
<evidence type="ECO:0000313" key="5">
    <source>
        <dbReference type="Proteomes" id="UP000549394"/>
    </source>
</evidence>
<keyword evidence="3" id="KW-0675">Receptor</keyword>
<name>A0A7I8VRM8_9ANNE</name>
<dbReference type="Gene3D" id="1.10.565.10">
    <property type="entry name" value="Retinoid X Receptor"/>
    <property type="match status" value="1"/>
</dbReference>